<dbReference type="InterPro" id="IPR011611">
    <property type="entry name" value="PfkB_dom"/>
</dbReference>
<dbReference type="PANTHER" id="PTHR43085">
    <property type="entry name" value="HEXOKINASE FAMILY MEMBER"/>
    <property type="match status" value="1"/>
</dbReference>
<dbReference type="PANTHER" id="PTHR43085:SF1">
    <property type="entry name" value="PSEUDOURIDINE KINASE-RELATED"/>
    <property type="match status" value="1"/>
</dbReference>
<dbReference type="InterPro" id="IPR050306">
    <property type="entry name" value="PfkB_Carbo_kinase"/>
</dbReference>
<dbReference type="SUPFAM" id="SSF53613">
    <property type="entry name" value="Ribokinase-like"/>
    <property type="match status" value="1"/>
</dbReference>
<accession>A0A1D7TZD7</accession>
<evidence type="ECO:0000256" key="5">
    <source>
        <dbReference type="ARBA" id="ARBA00022840"/>
    </source>
</evidence>
<dbReference type="Proteomes" id="UP000094969">
    <property type="component" value="Chromosome"/>
</dbReference>
<name>A0A1D7TZD7_9HYPH</name>
<dbReference type="AlphaFoldDB" id="A0A1D7TZD7"/>
<keyword evidence="8" id="KW-1185">Reference proteome</keyword>
<dbReference type="InterPro" id="IPR029056">
    <property type="entry name" value="Ribokinase-like"/>
</dbReference>
<keyword evidence="3" id="KW-0547">Nucleotide-binding</keyword>
<evidence type="ECO:0000256" key="2">
    <source>
        <dbReference type="ARBA" id="ARBA00022679"/>
    </source>
</evidence>
<dbReference type="InterPro" id="IPR002173">
    <property type="entry name" value="Carboh/pur_kinase_PfkB_CS"/>
</dbReference>
<evidence type="ECO:0000256" key="3">
    <source>
        <dbReference type="ARBA" id="ARBA00022741"/>
    </source>
</evidence>
<gene>
    <name evidence="7" type="ORF">BHK69_08460</name>
</gene>
<organism evidence="7 8">
    <name type="scientific">Bosea vaviloviae</name>
    <dbReference type="NCBI Taxonomy" id="1526658"/>
    <lineage>
        <taxon>Bacteria</taxon>
        <taxon>Pseudomonadati</taxon>
        <taxon>Pseudomonadota</taxon>
        <taxon>Alphaproteobacteria</taxon>
        <taxon>Hyphomicrobiales</taxon>
        <taxon>Boseaceae</taxon>
        <taxon>Bosea</taxon>
    </lineage>
</organism>
<dbReference type="Gene3D" id="3.40.1190.20">
    <property type="match status" value="1"/>
</dbReference>
<evidence type="ECO:0000256" key="1">
    <source>
        <dbReference type="ARBA" id="ARBA00010688"/>
    </source>
</evidence>
<dbReference type="KEGG" id="bvv:BHK69_08460"/>
<evidence type="ECO:0000259" key="6">
    <source>
        <dbReference type="Pfam" id="PF00294"/>
    </source>
</evidence>
<dbReference type="RefSeq" id="WP_069689708.1">
    <property type="nucleotide sequence ID" value="NZ_CP017147.1"/>
</dbReference>
<evidence type="ECO:0000313" key="7">
    <source>
        <dbReference type="EMBL" id="AOO80490.1"/>
    </source>
</evidence>
<proteinExistence type="inferred from homology"/>
<comment type="similarity">
    <text evidence="1">Belongs to the carbohydrate kinase PfkB family.</text>
</comment>
<sequence length="316" mass="31948">MTQGTILVTGEAIGDFIPRDGEGRHYEAVLGGSGFNAALALARFGASVAYAGALSTDALGRRFRTALATEGIDAGLVHDSARPSAIAVVAPLGPGGVPEFGLYLDGTAHAEPEGTPRSCPPGVVHLHATSFGATVGPSGEATLALIESAKAQGASISYDVNIRASVLPERALATALIEQRIALADIVKVSLDDLAWLHPDWSAETVVAHWHGLGASRFGATCVLVTRGVQGASCHGADGLIESAAPSVVVTDTVGAGDTFIGGVLSVLAGRGLLGQNLALATRSDLQAALAFACDVAADSCTRPGCDPPRRSAVEV</sequence>
<dbReference type="GO" id="GO:0016301">
    <property type="term" value="F:kinase activity"/>
    <property type="evidence" value="ECO:0007669"/>
    <property type="project" value="UniProtKB-KW"/>
</dbReference>
<dbReference type="PROSITE" id="PS00584">
    <property type="entry name" value="PFKB_KINASES_2"/>
    <property type="match status" value="1"/>
</dbReference>
<dbReference type="OrthoDB" id="9795789at2"/>
<dbReference type="EMBL" id="CP017147">
    <property type="protein sequence ID" value="AOO80490.1"/>
    <property type="molecule type" value="Genomic_DNA"/>
</dbReference>
<dbReference type="CDD" id="cd01167">
    <property type="entry name" value="bac_FRK"/>
    <property type="match status" value="1"/>
</dbReference>
<feature type="domain" description="Carbohydrate kinase PfkB" evidence="6">
    <location>
        <begin position="6"/>
        <end position="309"/>
    </location>
</feature>
<keyword evidence="2" id="KW-0808">Transferase</keyword>
<keyword evidence="4" id="KW-0418">Kinase</keyword>
<dbReference type="GO" id="GO:0005524">
    <property type="term" value="F:ATP binding"/>
    <property type="evidence" value="ECO:0007669"/>
    <property type="project" value="UniProtKB-KW"/>
</dbReference>
<reference evidence="7 8" key="1">
    <citation type="journal article" date="2015" name="Antonie Van Leeuwenhoek">
        <title>Bosea vaviloviae sp. nov., a new species of slow-growing rhizobia isolated from nodules of the relict species Vavilovia formosa (Stev.) Fed.</title>
        <authorList>
            <person name="Safronova V.I."/>
            <person name="Kuznetsova I.G."/>
            <person name="Sazanova A.L."/>
            <person name="Kimeklis A.K."/>
            <person name="Belimov A.A."/>
            <person name="Andronov E.E."/>
            <person name="Pinaev A.G."/>
            <person name="Chizhevskaya E.P."/>
            <person name="Pukhaev A.R."/>
            <person name="Popov K.P."/>
            <person name="Willems A."/>
            <person name="Tikhonovich I.A."/>
        </authorList>
    </citation>
    <scope>NUCLEOTIDE SEQUENCE [LARGE SCALE GENOMIC DNA]</scope>
    <source>
        <strain evidence="7 8">Vaf18</strain>
    </source>
</reference>
<keyword evidence="5" id="KW-0067">ATP-binding</keyword>
<protein>
    <recommendedName>
        <fullName evidence="6">Carbohydrate kinase PfkB domain-containing protein</fullName>
    </recommendedName>
</protein>
<dbReference type="STRING" id="1526658.BHK69_08460"/>
<evidence type="ECO:0000256" key="4">
    <source>
        <dbReference type="ARBA" id="ARBA00022777"/>
    </source>
</evidence>
<evidence type="ECO:0000313" key="8">
    <source>
        <dbReference type="Proteomes" id="UP000094969"/>
    </source>
</evidence>
<dbReference type="Pfam" id="PF00294">
    <property type="entry name" value="PfkB"/>
    <property type="match status" value="1"/>
</dbReference>